<name>A0A937DLC4_9BACT</name>
<evidence type="ECO:0000259" key="3">
    <source>
        <dbReference type="Pfam" id="PF11396"/>
    </source>
</evidence>
<feature type="chain" id="PRO_5037359521" evidence="2">
    <location>
        <begin position="21"/>
        <end position="156"/>
    </location>
</feature>
<accession>A0A937DLC4</accession>
<dbReference type="AlphaFoldDB" id="A0A937DLC4"/>
<dbReference type="Pfam" id="PF11396">
    <property type="entry name" value="PepSY_like"/>
    <property type="match status" value="1"/>
</dbReference>
<dbReference type="Gene3D" id="3.10.450.360">
    <property type="match status" value="1"/>
</dbReference>
<reference evidence="4" key="1">
    <citation type="submission" date="2021-01" db="EMBL/GenBank/DDBJ databases">
        <title>Marivirga sp. nov., isolated from intertidal surface sediments.</title>
        <authorList>
            <person name="Zhang M."/>
        </authorList>
    </citation>
    <scope>NUCLEOTIDE SEQUENCE</scope>
    <source>
        <strain evidence="4">SM1354</strain>
    </source>
</reference>
<dbReference type="RefSeq" id="WP_201924551.1">
    <property type="nucleotide sequence ID" value="NZ_JAERQG010000006.1"/>
</dbReference>
<dbReference type="Proteomes" id="UP000642920">
    <property type="component" value="Unassembled WGS sequence"/>
</dbReference>
<evidence type="ECO:0000313" key="5">
    <source>
        <dbReference type="Proteomes" id="UP000642920"/>
    </source>
</evidence>
<proteinExistence type="predicted"/>
<dbReference type="InterPro" id="IPR021533">
    <property type="entry name" value="PepSY-like"/>
</dbReference>
<feature type="signal peptide" evidence="2">
    <location>
        <begin position="1"/>
        <end position="20"/>
    </location>
</feature>
<keyword evidence="2" id="KW-0732">Signal</keyword>
<feature type="domain" description="Putative beta-lactamase-inhibitor-like PepSY-like" evidence="3">
    <location>
        <begin position="58"/>
        <end position="142"/>
    </location>
</feature>
<gene>
    <name evidence="4" type="ORF">JKP34_17780</name>
</gene>
<evidence type="ECO:0000256" key="1">
    <source>
        <dbReference type="SAM" id="MobiDB-lite"/>
    </source>
</evidence>
<evidence type="ECO:0000313" key="4">
    <source>
        <dbReference type="EMBL" id="MBL0767121.1"/>
    </source>
</evidence>
<evidence type="ECO:0000256" key="2">
    <source>
        <dbReference type="SAM" id="SignalP"/>
    </source>
</evidence>
<organism evidence="4 5">
    <name type="scientific">Marivirga atlantica</name>
    <dbReference type="NCBI Taxonomy" id="1548457"/>
    <lineage>
        <taxon>Bacteria</taxon>
        <taxon>Pseudomonadati</taxon>
        <taxon>Bacteroidota</taxon>
        <taxon>Cytophagia</taxon>
        <taxon>Cytophagales</taxon>
        <taxon>Marivirgaceae</taxon>
        <taxon>Marivirga</taxon>
    </lineage>
</organism>
<dbReference type="EMBL" id="JAERQG010000006">
    <property type="protein sequence ID" value="MBL0767121.1"/>
    <property type="molecule type" value="Genomic_DNA"/>
</dbReference>
<sequence>MKNLTLIAAVVVAFTMNACAQKSDSKNVPEKVISTFNEKFPDAKKVEWEMENESEWEAEFKWNGKEYSANFSTDGEWHETEHEIKGSEIPSNIQAILDQNFSDYEIEGAEIAETPSGKSYEMGIEVGEEEYEVTIDAKGNLTKKKENEEGDENDED</sequence>
<keyword evidence="5" id="KW-1185">Reference proteome</keyword>
<dbReference type="SUPFAM" id="SSF160574">
    <property type="entry name" value="BT0923-like"/>
    <property type="match status" value="1"/>
</dbReference>
<comment type="caution">
    <text evidence="4">The sequence shown here is derived from an EMBL/GenBank/DDBJ whole genome shotgun (WGS) entry which is preliminary data.</text>
</comment>
<protein>
    <submittedName>
        <fullName evidence="4">PepSY-like domain-containing protein</fullName>
    </submittedName>
</protein>
<feature type="region of interest" description="Disordered" evidence="1">
    <location>
        <begin position="137"/>
        <end position="156"/>
    </location>
</feature>